<dbReference type="AlphaFoldDB" id="A0A232EFW6"/>
<evidence type="ECO:0000313" key="1">
    <source>
        <dbReference type="EMBL" id="OXU17243.1"/>
    </source>
</evidence>
<dbReference type="Proteomes" id="UP000215335">
    <property type="component" value="Unassembled WGS sequence"/>
</dbReference>
<keyword evidence="2" id="KW-1185">Reference proteome</keyword>
<proteinExistence type="predicted"/>
<protein>
    <submittedName>
        <fullName evidence="1">Uncharacterized protein</fullName>
    </submittedName>
</protein>
<name>A0A232EFW6_9HYME</name>
<comment type="caution">
    <text evidence="1">The sequence shown here is derived from an EMBL/GenBank/DDBJ whole genome shotgun (WGS) entry which is preliminary data.</text>
</comment>
<evidence type="ECO:0000313" key="2">
    <source>
        <dbReference type="Proteomes" id="UP000215335"/>
    </source>
</evidence>
<feature type="non-terminal residue" evidence="1">
    <location>
        <position position="1"/>
    </location>
</feature>
<organism evidence="1 2">
    <name type="scientific">Trichomalopsis sarcophagae</name>
    <dbReference type="NCBI Taxonomy" id="543379"/>
    <lineage>
        <taxon>Eukaryota</taxon>
        <taxon>Metazoa</taxon>
        <taxon>Ecdysozoa</taxon>
        <taxon>Arthropoda</taxon>
        <taxon>Hexapoda</taxon>
        <taxon>Insecta</taxon>
        <taxon>Pterygota</taxon>
        <taxon>Neoptera</taxon>
        <taxon>Endopterygota</taxon>
        <taxon>Hymenoptera</taxon>
        <taxon>Apocrita</taxon>
        <taxon>Proctotrupomorpha</taxon>
        <taxon>Chalcidoidea</taxon>
        <taxon>Pteromalidae</taxon>
        <taxon>Pteromalinae</taxon>
        <taxon>Trichomalopsis</taxon>
    </lineage>
</organism>
<reference evidence="1 2" key="1">
    <citation type="journal article" date="2017" name="Curr. Biol.">
        <title>The Evolution of Venom by Co-option of Single-Copy Genes.</title>
        <authorList>
            <person name="Martinson E.O."/>
            <person name="Mrinalini"/>
            <person name="Kelkar Y.D."/>
            <person name="Chang C.H."/>
            <person name="Werren J.H."/>
        </authorList>
    </citation>
    <scope>NUCLEOTIDE SEQUENCE [LARGE SCALE GENOMIC DNA]</scope>
    <source>
        <strain evidence="1 2">Alberta</strain>
        <tissue evidence="1">Whole body</tissue>
    </source>
</reference>
<dbReference type="EMBL" id="NNAY01004919">
    <property type="protein sequence ID" value="OXU17243.1"/>
    <property type="molecule type" value="Genomic_DNA"/>
</dbReference>
<sequence length="90" mass="10183">LQQKPQLQNICCQRAGQRHDGFHRQAKTCLYFGRTQLKSLTAINDTNSATFIQHAHQADTDTTNIAEADEPTSIRPERMVGDKRSDTRSI</sequence>
<accession>A0A232EFW6</accession>
<gene>
    <name evidence="1" type="ORF">TSAR_002740</name>
</gene>